<dbReference type="Gene3D" id="3.30.70.20">
    <property type="match status" value="1"/>
</dbReference>
<feature type="domain" description="4Fe-4S ferredoxin-type" evidence="4">
    <location>
        <begin position="180"/>
        <end position="209"/>
    </location>
</feature>
<organism evidence="5 6">
    <name type="scientific">Hydrogeniiclostridium mannosilyticum</name>
    <dbReference type="NCBI Taxonomy" id="2764322"/>
    <lineage>
        <taxon>Bacteria</taxon>
        <taxon>Bacillati</taxon>
        <taxon>Bacillota</taxon>
        <taxon>Clostridia</taxon>
        <taxon>Eubacteriales</taxon>
        <taxon>Acutalibacteraceae</taxon>
        <taxon>Hydrogeniiclostridium</taxon>
    </lineage>
</organism>
<dbReference type="PROSITE" id="PS00198">
    <property type="entry name" value="4FE4S_FER_1"/>
    <property type="match status" value="1"/>
</dbReference>
<dbReference type="InterPro" id="IPR017900">
    <property type="entry name" value="4Fe4S_Fe_S_CS"/>
</dbReference>
<evidence type="ECO:0000256" key="2">
    <source>
        <dbReference type="ARBA" id="ARBA00023004"/>
    </source>
</evidence>
<accession>A0A328UD16</accession>
<dbReference type="GO" id="GO:0046872">
    <property type="term" value="F:metal ion binding"/>
    <property type="evidence" value="ECO:0007669"/>
    <property type="project" value="UniProtKB-KW"/>
</dbReference>
<dbReference type="SUPFAM" id="SSF54862">
    <property type="entry name" value="4Fe-4S ferredoxins"/>
    <property type="match status" value="1"/>
</dbReference>
<dbReference type="AlphaFoldDB" id="A0A328UD16"/>
<dbReference type="EMBL" id="QLYR01000006">
    <property type="protein sequence ID" value="RAQ28348.1"/>
    <property type="molecule type" value="Genomic_DNA"/>
</dbReference>
<keyword evidence="3" id="KW-0411">Iron-sulfur</keyword>
<dbReference type="Gene3D" id="3.40.50.360">
    <property type="match status" value="1"/>
</dbReference>
<reference evidence="5 6" key="1">
    <citation type="submission" date="2018-06" db="EMBL/GenBank/DDBJ databases">
        <title>Noncontiguous genome sequence of Ruminococcaceae bacterium ASD2818.</title>
        <authorList>
            <person name="Chaplin A.V."/>
            <person name="Sokolova S.R."/>
            <person name="Kochetkova T.O."/>
            <person name="Goltsov A.Y."/>
            <person name="Trofimov D.Y."/>
            <person name="Efimov B.A."/>
        </authorList>
    </citation>
    <scope>NUCLEOTIDE SEQUENCE [LARGE SCALE GENOMIC DNA]</scope>
    <source>
        <strain evidence="5 6">ASD2818</strain>
    </source>
</reference>
<dbReference type="InterPro" id="IPR029039">
    <property type="entry name" value="Flavoprotein-like_sf"/>
</dbReference>
<proteinExistence type="predicted"/>
<evidence type="ECO:0000313" key="6">
    <source>
        <dbReference type="Proteomes" id="UP000249377"/>
    </source>
</evidence>
<dbReference type="SUPFAM" id="SSF52218">
    <property type="entry name" value="Flavoproteins"/>
    <property type="match status" value="1"/>
</dbReference>
<dbReference type="PROSITE" id="PS51379">
    <property type="entry name" value="4FE4S_FER_2"/>
    <property type="match status" value="2"/>
</dbReference>
<feature type="domain" description="4Fe-4S ferredoxin-type" evidence="4">
    <location>
        <begin position="210"/>
        <end position="237"/>
    </location>
</feature>
<evidence type="ECO:0000259" key="4">
    <source>
        <dbReference type="PROSITE" id="PS51379"/>
    </source>
</evidence>
<sequence>MVLYFSGTGNSAYAAKRIGAAIKDEAVDLFERIRSQDFSEMHSGKPWIIVVPTYAWRIPRIVEKWLKKTQLTGNSEIYFIMTCGEDIGNAGKYLRELCAGKALAYKGCLAITMPENYIAMFSTPTQEKAGQIIRQAEGAIDRAAGLIANGEAFPPQAITLKDRMNSGIVNGLFYPVCVHAKKFYATDACISCGKCAKVCPLNNVHLENGKPVWGKDCTHCMACICRCPREAIEYGKHSRGLPRYTCPKHL</sequence>
<dbReference type="GO" id="GO:0051536">
    <property type="term" value="F:iron-sulfur cluster binding"/>
    <property type="evidence" value="ECO:0007669"/>
    <property type="project" value="UniProtKB-KW"/>
</dbReference>
<dbReference type="NCBIfam" id="NF038196">
    <property type="entry name" value="ferrodoxin_EFR1"/>
    <property type="match status" value="1"/>
</dbReference>
<comment type="caution">
    <text evidence="5">The sequence shown here is derived from an EMBL/GenBank/DDBJ whole genome shotgun (WGS) entry which is preliminary data.</text>
</comment>
<keyword evidence="1" id="KW-0479">Metal-binding</keyword>
<keyword evidence="6" id="KW-1185">Reference proteome</keyword>
<evidence type="ECO:0000256" key="3">
    <source>
        <dbReference type="ARBA" id="ARBA00023014"/>
    </source>
</evidence>
<dbReference type="RefSeq" id="WP_112333060.1">
    <property type="nucleotide sequence ID" value="NZ_QLYR01000006.1"/>
</dbReference>
<dbReference type="InterPro" id="IPR047964">
    <property type="entry name" value="EFR1-like"/>
</dbReference>
<evidence type="ECO:0000256" key="1">
    <source>
        <dbReference type="ARBA" id="ARBA00022723"/>
    </source>
</evidence>
<name>A0A328UD16_9FIRM</name>
<evidence type="ECO:0000313" key="5">
    <source>
        <dbReference type="EMBL" id="RAQ28348.1"/>
    </source>
</evidence>
<protein>
    <submittedName>
        <fullName evidence="5">Flavodoxin</fullName>
    </submittedName>
</protein>
<gene>
    <name evidence="5" type="ORF">DPQ25_09710</name>
</gene>
<dbReference type="Proteomes" id="UP000249377">
    <property type="component" value="Unassembled WGS sequence"/>
</dbReference>
<dbReference type="InterPro" id="IPR017896">
    <property type="entry name" value="4Fe4S_Fe-S-bd"/>
</dbReference>
<keyword evidence="2" id="KW-0408">Iron</keyword>
<dbReference type="Pfam" id="PF00037">
    <property type="entry name" value="Fer4"/>
    <property type="match status" value="1"/>
</dbReference>